<protein>
    <submittedName>
        <fullName evidence="7">Membrane protein</fullName>
    </submittedName>
</protein>
<dbReference type="SUPFAM" id="SSF89392">
    <property type="entry name" value="Prokaryotic lipoproteins and lipoprotein localization factors"/>
    <property type="match status" value="1"/>
</dbReference>
<sequence length="232" mass="25710">MTRTKLGARHKLPSPACGRGAGGEGREGKRLITRYLSRIASGLLLAGIAQLAMAFDLDQLSEQLGEPEVVRGSFIQEKHLRALPQPLTSRGTFVLAKDYGLLWLLQRPLQQDYRIDAQGIARRSEQGWQFVAQQSATAQQNRLFLAVLKGDSSGLRQDFELSLSGSAEAWQLDLTPRSVLLKQVFKAIVISGGELVQRIELQETQGDSTVLRLEDNRADQSLSDAERHDFQS</sequence>
<keyword evidence="6" id="KW-0812">Transmembrane</keyword>
<keyword evidence="6" id="KW-0472">Membrane</keyword>
<dbReference type="InterPro" id="IPR004564">
    <property type="entry name" value="OM_lipoprot_carrier_LolA-like"/>
</dbReference>
<evidence type="ECO:0000313" key="8">
    <source>
        <dbReference type="Proteomes" id="UP000023842"/>
    </source>
</evidence>
<name>A0ABN0SE92_9GAMM</name>
<reference evidence="8" key="1">
    <citation type="journal article" date="2014" name="Genome Announc.">
        <title>Draft Genome Sequence of the algae degrading bacterium Pseudomonas mendocina AD6.</title>
        <authorList>
            <person name="Barney B.M."/>
            <person name="Lenneman E.M."/>
        </authorList>
    </citation>
    <scope>NUCLEOTIDE SEQUENCE [LARGE SCALE GENOMIC DNA]</scope>
    <source>
        <strain evidence="8">AD6</strain>
    </source>
</reference>
<keyword evidence="2" id="KW-0813">Transport</keyword>
<gene>
    <name evidence="7" type="ORF">AU05_08570</name>
</gene>
<accession>A0ABN0SE92</accession>
<evidence type="ECO:0000313" key="7">
    <source>
        <dbReference type="EMBL" id="EZH82039.1"/>
    </source>
</evidence>
<dbReference type="Gene3D" id="2.50.20.10">
    <property type="entry name" value="Lipoprotein localisation LolA/LolB/LppX"/>
    <property type="match status" value="1"/>
</dbReference>
<feature type="compositionally biased region" description="Basic residues" evidence="5">
    <location>
        <begin position="1"/>
        <end position="12"/>
    </location>
</feature>
<feature type="region of interest" description="Disordered" evidence="5">
    <location>
        <begin position="1"/>
        <end position="26"/>
    </location>
</feature>
<evidence type="ECO:0000256" key="6">
    <source>
        <dbReference type="SAM" id="Phobius"/>
    </source>
</evidence>
<dbReference type="Pfam" id="PF19574">
    <property type="entry name" value="LolA_3"/>
    <property type="match status" value="1"/>
</dbReference>
<evidence type="ECO:0000256" key="4">
    <source>
        <dbReference type="ARBA" id="ARBA00022927"/>
    </source>
</evidence>
<organism evidence="7 8">
    <name type="scientific">Ectopseudomonas composti</name>
    <dbReference type="NCBI Taxonomy" id="658457"/>
    <lineage>
        <taxon>Bacteria</taxon>
        <taxon>Pseudomonadati</taxon>
        <taxon>Pseudomonadota</taxon>
        <taxon>Gammaproteobacteria</taxon>
        <taxon>Pseudomonadales</taxon>
        <taxon>Pseudomonadaceae</taxon>
        <taxon>Ectopseudomonas</taxon>
    </lineage>
</organism>
<keyword evidence="3" id="KW-0732">Signal</keyword>
<keyword evidence="6" id="KW-1133">Transmembrane helix</keyword>
<comment type="caution">
    <text evidence="7">The sequence shown here is derived from an EMBL/GenBank/DDBJ whole genome shotgun (WGS) entry which is preliminary data.</text>
</comment>
<evidence type="ECO:0000256" key="2">
    <source>
        <dbReference type="ARBA" id="ARBA00022448"/>
    </source>
</evidence>
<comment type="subunit">
    <text evidence="1">Monomer.</text>
</comment>
<evidence type="ECO:0000256" key="1">
    <source>
        <dbReference type="ARBA" id="ARBA00011245"/>
    </source>
</evidence>
<proteinExistence type="predicted"/>
<evidence type="ECO:0000256" key="5">
    <source>
        <dbReference type="SAM" id="MobiDB-lite"/>
    </source>
</evidence>
<keyword evidence="8" id="KW-1185">Reference proteome</keyword>
<dbReference type="CDD" id="cd16325">
    <property type="entry name" value="LolA"/>
    <property type="match status" value="1"/>
</dbReference>
<keyword evidence="4" id="KW-0653">Protein transport</keyword>
<dbReference type="Proteomes" id="UP000023842">
    <property type="component" value="Unassembled WGS sequence"/>
</dbReference>
<evidence type="ECO:0000256" key="3">
    <source>
        <dbReference type="ARBA" id="ARBA00022729"/>
    </source>
</evidence>
<dbReference type="InterPro" id="IPR029046">
    <property type="entry name" value="LolA/LolB/LppX"/>
</dbReference>
<dbReference type="EMBL" id="JFJN01000023">
    <property type="protein sequence ID" value="EZH82039.1"/>
    <property type="molecule type" value="Genomic_DNA"/>
</dbReference>
<feature type="transmembrane region" description="Helical" evidence="6">
    <location>
        <begin position="35"/>
        <end position="55"/>
    </location>
</feature>